<proteinExistence type="predicted"/>
<protein>
    <recommendedName>
        <fullName evidence="6">RING-type domain-containing protein</fullName>
    </recommendedName>
</protein>
<evidence type="ECO:0000256" key="4">
    <source>
        <dbReference type="SAM" id="Coils"/>
    </source>
</evidence>
<dbReference type="Pfam" id="PF00097">
    <property type="entry name" value="zf-C3HC4"/>
    <property type="match status" value="1"/>
</dbReference>
<reference evidence="7" key="1">
    <citation type="submission" date="2023-06" db="EMBL/GenBank/DDBJ databases">
        <authorList>
            <consortium name="Lawrence Berkeley National Laboratory"/>
            <person name="Ahrendt S."/>
            <person name="Sahu N."/>
            <person name="Indic B."/>
            <person name="Wong-Bajracharya J."/>
            <person name="Merenyi Z."/>
            <person name="Ke H.-M."/>
            <person name="Monk M."/>
            <person name="Kocsube S."/>
            <person name="Drula E."/>
            <person name="Lipzen A."/>
            <person name="Balint B."/>
            <person name="Henrissat B."/>
            <person name="Andreopoulos B."/>
            <person name="Martin F.M."/>
            <person name="Harder C.B."/>
            <person name="Rigling D."/>
            <person name="Ford K.L."/>
            <person name="Foster G.D."/>
            <person name="Pangilinan J."/>
            <person name="Papanicolaou A."/>
            <person name="Barry K."/>
            <person name="LaButti K."/>
            <person name="Viragh M."/>
            <person name="Koriabine M."/>
            <person name="Yan M."/>
            <person name="Riley R."/>
            <person name="Champramary S."/>
            <person name="Plett K.L."/>
            <person name="Tsai I.J."/>
            <person name="Slot J."/>
            <person name="Sipos G."/>
            <person name="Plett J."/>
            <person name="Nagy L.G."/>
            <person name="Grigoriev I.V."/>
        </authorList>
    </citation>
    <scope>NUCLEOTIDE SEQUENCE</scope>
    <source>
        <strain evidence="7">HWK02</strain>
    </source>
</reference>
<feature type="domain" description="RING-type" evidence="6">
    <location>
        <begin position="160"/>
        <end position="251"/>
    </location>
</feature>
<dbReference type="SMART" id="SM00184">
    <property type="entry name" value="RING"/>
    <property type="match status" value="1"/>
</dbReference>
<dbReference type="Proteomes" id="UP001175228">
    <property type="component" value="Unassembled WGS sequence"/>
</dbReference>
<feature type="region of interest" description="Disordered" evidence="5">
    <location>
        <begin position="52"/>
        <end position="71"/>
    </location>
</feature>
<organism evidence="7 8">
    <name type="scientific">Armillaria luteobubalina</name>
    <dbReference type="NCBI Taxonomy" id="153913"/>
    <lineage>
        <taxon>Eukaryota</taxon>
        <taxon>Fungi</taxon>
        <taxon>Dikarya</taxon>
        <taxon>Basidiomycota</taxon>
        <taxon>Agaricomycotina</taxon>
        <taxon>Agaricomycetes</taxon>
        <taxon>Agaricomycetidae</taxon>
        <taxon>Agaricales</taxon>
        <taxon>Marasmiineae</taxon>
        <taxon>Physalacriaceae</taxon>
        <taxon>Armillaria</taxon>
    </lineage>
</organism>
<gene>
    <name evidence="7" type="ORF">EDD18DRAFT_1346760</name>
</gene>
<feature type="coiled-coil region" evidence="4">
    <location>
        <begin position="102"/>
        <end position="157"/>
    </location>
</feature>
<dbReference type="CDD" id="cd16449">
    <property type="entry name" value="RING-HC"/>
    <property type="match status" value="1"/>
</dbReference>
<feature type="region of interest" description="Disordered" evidence="5">
    <location>
        <begin position="1"/>
        <end position="26"/>
    </location>
</feature>
<keyword evidence="1" id="KW-0479">Metal-binding</keyword>
<dbReference type="Gene3D" id="3.30.40.10">
    <property type="entry name" value="Zinc/RING finger domain, C3HC4 (zinc finger)"/>
    <property type="match status" value="1"/>
</dbReference>
<dbReference type="InterPro" id="IPR018957">
    <property type="entry name" value="Znf_C3HC4_RING-type"/>
</dbReference>
<accession>A0AA39QGW7</accession>
<dbReference type="EMBL" id="JAUEPU010000005">
    <property type="protein sequence ID" value="KAK0502186.1"/>
    <property type="molecule type" value="Genomic_DNA"/>
</dbReference>
<keyword evidence="8" id="KW-1185">Reference proteome</keyword>
<dbReference type="PROSITE" id="PS00518">
    <property type="entry name" value="ZF_RING_1"/>
    <property type="match status" value="1"/>
</dbReference>
<dbReference type="GO" id="GO:0008270">
    <property type="term" value="F:zinc ion binding"/>
    <property type="evidence" value="ECO:0007669"/>
    <property type="project" value="UniProtKB-KW"/>
</dbReference>
<evidence type="ECO:0000259" key="6">
    <source>
        <dbReference type="SMART" id="SM00184"/>
    </source>
</evidence>
<evidence type="ECO:0000256" key="5">
    <source>
        <dbReference type="SAM" id="MobiDB-lite"/>
    </source>
</evidence>
<keyword evidence="4" id="KW-0175">Coiled coil</keyword>
<dbReference type="InterPro" id="IPR013083">
    <property type="entry name" value="Znf_RING/FYVE/PHD"/>
</dbReference>
<feature type="region of interest" description="Disordered" evidence="5">
    <location>
        <begin position="328"/>
        <end position="347"/>
    </location>
</feature>
<evidence type="ECO:0000313" key="7">
    <source>
        <dbReference type="EMBL" id="KAK0502186.1"/>
    </source>
</evidence>
<name>A0AA39QGW7_9AGAR</name>
<feature type="compositionally biased region" description="Polar residues" evidence="5">
    <location>
        <begin position="1"/>
        <end position="17"/>
    </location>
</feature>
<evidence type="ECO:0000256" key="3">
    <source>
        <dbReference type="ARBA" id="ARBA00022833"/>
    </source>
</evidence>
<dbReference type="SUPFAM" id="SSF57850">
    <property type="entry name" value="RING/U-box"/>
    <property type="match status" value="1"/>
</dbReference>
<keyword evidence="2" id="KW-0863">Zinc-finger</keyword>
<evidence type="ECO:0000256" key="2">
    <source>
        <dbReference type="ARBA" id="ARBA00022771"/>
    </source>
</evidence>
<comment type="caution">
    <text evidence="7">The sequence shown here is derived from an EMBL/GenBank/DDBJ whole genome shotgun (WGS) entry which is preliminary data.</text>
</comment>
<sequence length="444" mass="49572">MNNLTHASASAAGTQHGKNVASAARTQHGKNIWCKDRVKGNRVEATPAHAALTEISSDDDELPDKNSSHETEDLQMLVKILLRETRDAKRAQATAESGMVRYDTLMKAAGNAENALKKAEAALKKSEQRVVQYEACIEEQQKQLVKLTRTLASLQDDVVCVLCKETLWYLYLLPNCGHLYCEACIQKWLENILKQHQQQAVPLFFWSQPVEIPTEVTTAMMHPYIAYPLVITLFEQIRTAMDGLNFTCPQCGKVLRNHPVAVNAMMNIVEKVTSTHGVVSDASRAPVSVGSIGDFIDDADVDTADDATIGNVLHDMAARLAPQVPYENHDTEEDESDHETIESAPSKRCYTSKKRRTKYHTFQFTQNHPLVNTHHVKVCPTSEHHVPNFVGGMLPQKDKGDGEYYCLVMLTFTLWRSGKDLKLDAETTWDYMNASLLGMTSGLN</sequence>
<dbReference type="InterPro" id="IPR017907">
    <property type="entry name" value="Znf_RING_CS"/>
</dbReference>
<dbReference type="AlphaFoldDB" id="A0AA39QGW7"/>
<evidence type="ECO:0000313" key="8">
    <source>
        <dbReference type="Proteomes" id="UP001175228"/>
    </source>
</evidence>
<evidence type="ECO:0000256" key="1">
    <source>
        <dbReference type="ARBA" id="ARBA00022723"/>
    </source>
</evidence>
<dbReference type="InterPro" id="IPR001841">
    <property type="entry name" value="Znf_RING"/>
</dbReference>
<keyword evidence="3" id="KW-0862">Zinc</keyword>